<dbReference type="InterPro" id="IPR032524">
    <property type="entry name" value="ABC_tran_C"/>
</dbReference>
<dbReference type="KEGG" id="cia:BEN51_02100"/>
<feature type="domain" description="ABC transporter" evidence="4">
    <location>
        <begin position="4"/>
        <end position="259"/>
    </location>
</feature>
<dbReference type="GO" id="GO:0016887">
    <property type="term" value="F:ATP hydrolysis activity"/>
    <property type="evidence" value="ECO:0007669"/>
    <property type="project" value="InterPro"/>
</dbReference>
<dbReference type="PANTHER" id="PTHR42855:SF2">
    <property type="entry name" value="DRUG RESISTANCE ABC TRANSPORTER,ATP-BINDING PROTEIN"/>
    <property type="match status" value="1"/>
</dbReference>
<dbReference type="SUPFAM" id="SSF52540">
    <property type="entry name" value="P-loop containing nucleoside triphosphate hydrolases"/>
    <property type="match status" value="2"/>
</dbReference>
<dbReference type="PANTHER" id="PTHR42855">
    <property type="entry name" value="ABC TRANSPORTER ATP-BINDING SUBUNIT"/>
    <property type="match status" value="1"/>
</dbReference>
<dbReference type="EMBL" id="CP016786">
    <property type="protein sequence ID" value="ASW42320.1"/>
    <property type="molecule type" value="Genomic_DNA"/>
</dbReference>
<dbReference type="Proteomes" id="UP000264883">
    <property type="component" value="Chromosome"/>
</dbReference>
<dbReference type="CDD" id="cd03221">
    <property type="entry name" value="ABCF_EF-3"/>
    <property type="match status" value="2"/>
</dbReference>
<sequence length="638" mass="73417">MIELSLNKIQKYYGANMILEDITFDVQSSEKVGIVGGNGCGKSSLLKIIMGIEEYEKGNLSIRKGASLAYLEQIPNYPENFKVLDVLNTAFEELDKTYKELEILEKELSEVGEGDMDKLLDKYAKKQALYESLGGYEKEEKLNKVCTGLKINDDFKEKLFSQLSGGEKTTIILAKILLQNPDILLLDEPSNHLDLDTMEWLEAYLKEYKGIVIIVSHDRYFLDNVVTKIIEIEDKKSKTYSGNYSAYVKEKERLLQLQMEEYLNQQKKIKSMEKSIAQLRDWGARGDNGKFFRRAASMEKFINKMEKLDKPRLEKNKINISIKNAERSGNEVIIVKDLCKIYDDKVLLDKAQMLIRNGEAVALIGANGSGKSTMIKILLGLEKADSGIAALGSSIKLGYLPQNIIFNNENTTILESFRENIVITEGKAREYLAKYMFFGEDVFKKVGSLSGGERSRLKLAMLMYEDLNLLILDEPTNHLDIDSREELESFLKDFEGTLLFVSHDRYFINNLASRVVELDRGSLISYEGNYEYYKYKREELRKSSVINFSNNIESLKSKNKSKDIKKNKSNYEAKAVNKWKIAKLEDEIKKLEERVTSLEEEINKFSNNYEKLNELYNEKLNIENEIEKLMEEYFNLTS</sequence>
<dbReference type="Pfam" id="PF00005">
    <property type="entry name" value="ABC_tran"/>
    <property type="match status" value="2"/>
</dbReference>
<dbReference type="Gene3D" id="3.40.50.300">
    <property type="entry name" value="P-loop containing nucleotide triphosphate hydrolases"/>
    <property type="match status" value="2"/>
</dbReference>
<keyword evidence="6" id="KW-1185">Reference proteome</keyword>
<name>A0A343J9W2_9CLOT</name>
<dbReference type="InterPro" id="IPR003439">
    <property type="entry name" value="ABC_transporter-like_ATP-bd"/>
</dbReference>
<dbReference type="SMART" id="SM00382">
    <property type="entry name" value="AAA"/>
    <property type="match status" value="2"/>
</dbReference>
<dbReference type="PROSITE" id="PS50893">
    <property type="entry name" value="ABC_TRANSPORTER_2"/>
    <property type="match status" value="2"/>
</dbReference>
<accession>A0A343J9W2</accession>
<dbReference type="InterPro" id="IPR003593">
    <property type="entry name" value="AAA+_ATPase"/>
</dbReference>
<keyword evidence="1" id="KW-0547">Nucleotide-binding</keyword>
<dbReference type="PROSITE" id="PS00211">
    <property type="entry name" value="ABC_TRANSPORTER_1"/>
    <property type="match status" value="1"/>
</dbReference>
<dbReference type="InterPro" id="IPR017871">
    <property type="entry name" value="ABC_transporter-like_CS"/>
</dbReference>
<feature type="domain" description="ABC transporter" evidence="4">
    <location>
        <begin position="333"/>
        <end position="545"/>
    </location>
</feature>
<dbReference type="InterPro" id="IPR032781">
    <property type="entry name" value="ABC_tran_Xtn"/>
</dbReference>
<evidence type="ECO:0000313" key="5">
    <source>
        <dbReference type="EMBL" id="ASW42320.1"/>
    </source>
</evidence>
<dbReference type="Pfam" id="PF16326">
    <property type="entry name" value="ABC_tran_CTD"/>
    <property type="match status" value="1"/>
</dbReference>
<dbReference type="GO" id="GO:0005524">
    <property type="term" value="F:ATP binding"/>
    <property type="evidence" value="ECO:0007669"/>
    <property type="project" value="UniProtKB-KW"/>
</dbReference>
<feature type="coiled-coil region" evidence="3">
    <location>
        <begin position="574"/>
        <end position="632"/>
    </location>
</feature>
<dbReference type="InterPro" id="IPR027417">
    <property type="entry name" value="P-loop_NTPase"/>
</dbReference>
<evidence type="ECO:0000259" key="4">
    <source>
        <dbReference type="PROSITE" id="PS50893"/>
    </source>
</evidence>
<dbReference type="GO" id="GO:0003677">
    <property type="term" value="F:DNA binding"/>
    <property type="evidence" value="ECO:0007669"/>
    <property type="project" value="InterPro"/>
</dbReference>
<dbReference type="OrthoDB" id="9801441at2"/>
<evidence type="ECO:0000256" key="1">
    <source>
        <dbReference type="ARBA" id="ARBA00022741"/>
    </source>
</evidence>
<organism evidence="5 6">
    <name type="scientific">Clostridium isatidis</name>
    <dbReference type="NCBI Taxonomy" id="182773"/>
    <lineage>
        <taxon>Bacteria</taxon>
        <taxon>Bacillati</taxon>
        <taxon>Bacillota</taxon>
        <taxon>Clostridia</taxon>
        <taxon>Eubacteriales</taxon>
        <taxon>Clostridiaceae</taxon>
        <taxon>Clostridium</taxon>
    </lineage>
</organism>
<gene>
    <name evidence="5" type="ORF">BEN51_02100</name>
</gene>
<dbReference type="RefSeq" id="WP_119864451.1">
    <property type="nucleotide sequence ID" value="NZ_CP016786.1"/>
</dbReference>
<evidence type="ECO:0000313" key="6">
    <source>
        <dbReference type="Proteomes" id="UP000264883"/>
    </source>
</evidence>
<dbReference type="NCBIfam" id="NF000355">
    <property type="entry name" value="ribo_prot_ABC_F"/>
    <property type="match status" value="1"/>
</dbReference>
<keyword evidence="2 5" id="KW-0067">ATP-binding</keyword>
<dbReference type="AlphaFoldDB" id="A0A343J9W2"/>
<dbReference type="Pfam" id="PF12848">
    <property type="entry name" value="ABC_tran_Xtn"/>
    <property type="match status" value="1"/>
</dbReference>
<proteinExistence type="predicted"/>
<evidence type="ECO:0000256" key="2">
    <source>
        <dbReference type="ARBA" id="ARBA00022840"/>
    </source>
</evidence>
<reference evidence="5 6" key="1">
    <citation type="submission" date="2016-08" db="EMBL/GenBank/DDBJ databases">
        <title>Complete Genome Sequence Of The Indigo Reducing Clostridium isatidis DSM15098.</title>
        <authorList>
            <person name="Little G.T."/>
            <person name="Minton N.P."/>
        </authorList>
    </citation>
    <scope>NUCLEOTIDE SEQUENCE [LARGE SCALE GENOMIC DNA]</scope>
    <source>
        <strain evidence="5 6">DSM 15098</strain>
    </source>
</reference>
<dbReference type="FunFam" id="3.40.50.300:FF:000011">
    <property type="entry name" value="Putative ABC transporter ATP-binding component"/>
    <property type="match status" value="1"/>
</dbReference>
<keyword evidence="3" id="KW-0175">Coiled coil</keyword>
<feature type="coiled-coil region" evidence="3">
    <location>
        <begin position="84"/>
        <end position="111"/>
    </location>
</feature>
<protein>
    <submittedName>
        <fullName evidence="5">ABC transporter ATP-binding protein</fullName>
    </submittedName>
</protein>
<evidence type="ECO:0000256" key="3">
    <source>
        <dbReference type="SAM" id="Coils"/>
    </source>
</evidence>
<dbReference type="InterPro" id="IPR051309">
    <property type="entry name" value="ABCF_ATPase"/>
</dbReference>